<name>A0A7W7EK15_9HYPH</name>
<evidence type="ECO:0000313" key="2">
    <source>
        <dbReference type="EMBL" id="MBB4568019.1"/>
    </source>
</evidence>
<accession>A0A7W7EK15</accession>
<evidence type="ECO:0000313" key="3">
    <source>
        <dbReference type="Proteomes" id="UP000543836"/>
    </source>
</evidence>
<dbReference type="OrthoDB" id="8373862at2"/>
<protein>
    <submittedName>
        <fullName evidence="2">Uncharacterized protein</fullName>
    </submittedName>
</protein>
<dbReference type="AlphaFoldDB" id="A0A7W7EK15"/>
<keyword evidence="3" id="KW-1185">Reference proteome</keyword>
<keyword evidence="1" id="KW-0732">Signal</keyword>
<gene>
    <name evidence="2" type="ORF">GGE60_002130</name>
</gene>
<feature type="chain" id="PRO_5031532027" evidence="1">
    <location>
        <begin position="25"/>
        <end position="94"/>
    </location>
</feature>
<feature type="signal peptide" evidence="1">
    <location>
        <begin position="1"/>
        <end position="24"/>
    </location>
</feature>
<dbReference type="RefSeq" id="WP_037135107.1">
    <property type="nucleotide sequence ID" value="NZ_JACIIG010000004.1"/>
</dbReference>
<comment type="caution">
    <text evidence="2">The sequence shown here is derived from an EMBL/GenBank/DDBJ whole genome shotgun (WGS) entry which is preliminary data.</text>
</comment>
<dbReference type="GeneID" id="32529224"/>
<sequence length="94" mass="9982">MKTLALVVPSFISISLTLSFTALAANTATKGNSDSTPCAAMVDNINDGLKASAISAAERKRARELVAEGLKRCKVDDYSGADSYFIDALKMLHK</sequence>
<evidence type="ECO:0000256" key="1">
    <source>
        <dbReference type="SAM" id="SignalP"/>
    </source>
</evidence>
<proteinExistence type="predicted"/>
<dbReference type="Proteomes" id="UP000543836">
    <property type="component" value="Unassembled WGS sequence"/>
</dbReference>
<organism evidence="2 3">
    <name type="scientific">Rhizobium leucaenae</name>
    <dbReference type="NCBI Taxonomy" id="29450"/>
    <lineage>
        <taxon>Bacteria</taxon>
        <taxon>Pseudomonadati</taxon>
        <taxon>Pseudomonadota</taxon>
        <taxon>Alphaproteobacteria</taxon>
        <taxon>Hyphomicrobiales</taxon>
        <taxon>Rhizobiaceae</taxon>
        <taxon>Rhizobium/Agrobacterium group</taxon>
        <taxon>Rhizobium</taxon>
    </lineage>
</organism>
<reference evidence="2 3" key="1">
    <citation type="submission" date="2020-08" db="EMBL/GenBank/DDBJ databases">
        <title>Genomic Encyclopedia of Type Strains, Phase IV (KMG-V): Genome sequencing to study the core and pangenomes of soil and plant-associated prokaryotes.</title>
        <authorList>
            <person name="Whitman W."/>
        </authorList>
    </citation>
    <scope>NUCLEOTIDE SEQUENCE [LARGE SCALE GENOMIC DNA]</scope>
    <source>
        <strain evidence="2 3">SEMIA 492</strain>
    </source>
</reference>
<dbReference type="EMBL" id="JACIIG010000004">
    <property type="protein sequence ID" value="MBB4568019.1"/>
    <property type="molecule type" value="Genomic_DNA"/>
</dbReference>